<feature type="transmembrane region" description="Helical" evidence="7">
    <location>
        <begin position="304"/>
        <end position="324"/>
    </location>
</feature>
<feature type="transmembrane region" description="Helical" evidence="7">
    <location>
        <begin position="432"/>
        <end position="453"/>
    </location>
</feature>
<feature type="transmembrane region" description="Helical" evidence="7">
    <location>
        <begin position="271"/>
        <end position="292"/>
    </location>
</feature>
<evidence type="ECO:0000256" key="1">
    <source>
        <dbReference type="ARBA" id="ARBA00004651"/>
    </source>
</evidence>
<feature type="transmembrane region" description="Helical" evidence="7">
    <location>
        <begin position="16"/>
        <end position="39"/>
    </location>
</feature>
<comment type="caution">
    <text evidence="9">The sequence shown here is derived from an EMBL/GenBank/DDBJ whole genome shotgun (WGS) entry which is preliminary data.</text>
</comment>
<feature type="transmembrane region" description="Helical" evidence="7">
    <location>
        <begin position="336"/>
        <end position="354"/>
    </location>
</feature>
<dbReference type="InterPro" id="IPR011701">
    <property type="entry name" value="MFS"/>
</dbReference>
<evidence type="ECO:0000256" key="6">
    <source>
        <dbReference type="ARBA" id="ARBA00023136"/>
    </source>
</evidence>
<evidence type="ECO:0000256" key="5">
    <source>
        <dbReference type="ARBA" id="ARBA00022989"/>
    </source>
</evidence>
<evidence type="ECO:0000256" key="4">
    <source>
        <dbReference type="ARBA" id="ARBA00022692"/>
    </source>
</evidence>
<evidence type="ECO:0000256" key="3">
    <source>
        <dbReference type="ARBA" id="ARBA00022475"/>
    </source>
</evidence>
<dbReference type="Gene3D" id="1.20.1720.10">
    <property type="entry name" value="Multidrug resistance protein D"/>
    <property type="match status" value="1"/>
</dbReference>
<evidence type="ECO:0000256" key="7">
    <source>
        <dbReference type="SAM" id="Phobius"/>
    </source>
</evidence>
<dbReference type="CDD" id="cd17321">
    <property type="entry name" value="MFS_MMR_MDR_like"/>
    <property type="match status" value="1"/>
</dbReference>
<evidence type="ECO:0000256" key="2">
    <source>
        <dbReference type="ARBA" id="ARBA00022448"/>
    </source>
</evidence>
<dbReference type="RefSeq" id="WP_266345084.1">
    <property type="nucleotide sequence ID" value="NZ_JAPKNH010000007.1"/>
</dbReference>
<keyword evidence="2" id="KW-0813">Transport</keyword>
<reference evidence="10" key="1">
    <citation type="journal article" date="2019" name="Int. J. Syst. Evol. Microbiol.">
        <title>The Global Catalogue of Microorganisms (GCM) 10K type strain sequencing project: providing services to taxonomists for standard genome sequencing and annotation.</title>
        <authorList>
            <consortium name="The Broad Institute Genomics Platform"/>
            <consortium name="The Broad Institute Genome Sequencing Center for Infectious Disease"/>
            <person name="Wu L."/>
            <person name="Ma J."/>
        </authorList>
    </citation>
    <scope>NUCLEOTIDE SEQUENCE [LARGE SCALE GENOMIC DNA]</scope>
    <source>
        <strain evidence="10">KACC 12633</strain>
    </source>
</reference>
<feature type="domain" description="Major facilitator superfamily (MFS) profile" evidence="8">
    <location>
        <begin position="17"/>
        <end position="460"/>
    </location>
</feature>
<evidence type="ECO:0000313" key="10">
    <source>
        <dbReference type="Proteomes" id="UP001596150"/>
    </source>
</evidence>
<sequence length="473" mass="49427">MVRSTSDGAPMGRRTLALWTILAAQLMLQMDFLIVIVALPQIQQDLGFDPLALSWVPNAFGLAFGGLLLLGGRLGDILGQVRAFRTGLIIFVLASLLGGLAQTPTILVAARVVQGIGAALAGPSVLALVMVLARNDAERAKGMSLFIAVSSVGASAGLILGGLLTQFLSWRWSLLINVPVGAVVIFMIGRLVTETRPRRSRLDVVGAITATLGSVALVYGFISAAESGWLDVTTLSAFALALALFVLFFRTEKKHAAPLLHLDLLRDRGRVGALGVMALIVGMHFSVVFLLVQYLQQVLGWTPLFSGLAYLPLTATVFIISHFVPRLMNVFGAQALLVTGSLLVATSLVGFALLGDRSDYFPAVLVPLLIHAAGIGLVFAPGTVAIMHGVPEEHAGTASGLLQMDQQIGGALGIAVITSIYAFGAVPGQFGSGLPAAFIGAAVIALFAAILAMRTVSRRLQAQNSTAGIHPAS</sequence>
<dbReference type="InterPro" id="IPR020846">
    <property type="entry name" value="MFS_dom"/>
</dbReference>
<keyword evidence="5 7" id="KW-1133">Transmembrane helix</keyword>
<organism evidence="9 10">
    <name type="scientific">Kaistia terrae</name>
    <dbReference type="NCBI Taxonomy" id="537017"/>
    <lineage>
        <taxon>Bacteria</taxon>
        <taxon>Pseudomonadati</taxon>
        <taxon>Pseudomonadota</taxon>
        <taxon>Alphaproteobacteria</taxon>
        <taxon>Hyphomicrobiales</taxon>
        <taxon>Kaistiaceae</taxon>
        <taxon>Kaistia</taxon>
    </lineage>
</organism>
<feature type="transmembrane region" description="Helical" evidence="7">
    <location>
        <begin position="204"/>
        <end position="222"/>
    </location>
</feature>
<feature type="transmembrane region" description="Helical" evidence="7">
    <location>
        <begin position="83"/>
        <end position="101"/>
    </location>
</feature>
<dbReference type="InterPro" id="IPR036259">
    <property type="entry name" value="MFS_trans_sf"/>
</dbReference>
<feature type="transmembrane region" description="Helical" evidence="7">
    <location>
        <begin position="408"/>
        <end position="426"/>
    </location>
</feature>
<dbReference type="PANTHER" id="PTHR42718:SF46">
    <property type="entry name" value="BLR6921 PROTEIN"/>
    <property type="match status" value="1"/>
</dbReference>
<keyword evidence="4 7" id="KW-0812">Transmembrane</keyword>
<keyword evidence="3" id="KW-1003">Cell membrane</keyword>
<feature type="transmembrane region" description="Helical" evidence="7">
    <location>
        <begin position="174"/>
        <end position="192"/>
    </location>
</feature>
<keyword evidence="10" id="KW-1185">Reference proteome</keyword>
<dbReference type="SUPFAM" id="SSF103473">
    <property type="entry name" value="MFS general substrate transporter"/>
    <property type="match status" value="1"/>
</dbReference>
<feature type="transmembrane region" description="Helical" evidence="7">
    <location>
        <begin position="113"/>
        <end position="133"/>
    </location>
</feature>
<feature type="transmembrane region" description="Helical" evidence="7">
    <location>
        <begin position="228"/>
        <end position="250"/>
    </location>
</feature>
<feature type="transmembrane region" description="Helical" evidence="7">
    <location>
        <begin position="145"/>
        <end position="168"/>
    </location>
</feature>
<evidence type="ECO:0000259" key="8">
    <source>
        <dbReference type="PROSITE" id="PS50850"/>
    </source>
</evidence>
<evidence type="ECO:0000313" key="9">
    <source>
        <dbReference type="EMBL" id="MFC5517686.1"/>
    </source>
</evidence>
<feature type="transmembrane region" description="Helical" evidence="7">
    <location>
        <begin position="360"/>
        <end position="387"/>
    </location>
</feature>
<accession>A0ABW0PYI7</accession>
<dbReference type="PANTHER" id="PTHR42718">
    <property type="entry name" value="MAJOR FACILITATOR SUPERFAMILY MULTIDRUG TRANSPORTER MFSC"/>
    <property type="match status" value="1"/>
</dbReference>
<gene>
    <name evidence="9" type="ORF">ACFPP9_18050</name>
</gene>
<dbReference type="EMBL" id="JBHSML010000012">
    <property type="protein sequence ID" value="MFC5517686.1"/>
    <property type="molecule type" value="Genomic_DNA"/>
</dbReference>
<dbReference type="PROSITE" id="PS50850">
    <property type="entry name" value="MFS"/>
    <property type="match status" value="1"/>
</dbReference>
<dbReference type="Gene3D" id="1.20.1250.20">
    <property type="entry name" value="MFS general substrate transporter like domains"/>
    <property type="match status" value="1"/>
</dbReference>
<dbReference type="Pfam" id="PF07690">
    <property type="entry name" value="MFS_1"/>
    <property type="match status" value="1"/>
</dbReference>
<proteinExistence type="predicted"/>
<keyword evidence="6 7" id="KW-0472">Membrane</keyword>
<comment type="subcellular location">
    <subcellularLocation>
        <location evidence="1">Cell membrane</location>
        <topology evidence="1">Multi-pass membrane protein</topology>
    </subcellularLocation>
</comment>
<dbReference type="Proteomes" id="UP001596150">
    <property type="component" value="Unassembled WGS sequence"/>
</dbReference>
<name>A0ABW0PYI7_9HYPH</name>
<protein>
    <submittedName>
        <fullName evidence="9">MFS transporter</fullName>
    </submittedName>
</protein>
<feature type="transmembrane region" description="Helical" evidence="7">
    <location>
        <begin position="51"/>
        <end position="71"/>
    </location>
</feature>